<feature type="transmembrane region" description="Helical" evidence="5">
    <location>
        <begin position="98"/>
        <end position="114"/>
    </location>
</feature>
<evidence type="ECO:0000256" key="1">
    <source>
        <dbReference type="ARBA" id="ARBA00004141"/>
    </source>
</evidence>
<evidence type="ECO:0000313" key="6">
    <source>
        <dbReference type="EMBL" id="MDN5201965.1"/>
    </source>
</evidence>
<reference evidence="6" key="1">
    <citation type="submission" date="2023-06" db="EMBL/GenBank/DDBJ databases">
        <title>Genomic of Parafulvivirga corallium.</title>
        <authorList>
            <person name="Wang G."/>
        </authorList>
    </citation>
    <scope>NUCLEOTIDE SEQUENCE</scope>
    <source>
        <strain evidence="6">BMA10</strain>
    </source>
</reference>
<evidence type="ECO:0000256" key="4">
    <source>
        <dbReference type="ARBA" id="ARBA00023136"/>
    </source>
</evidence>
<organism evidence="6 7">
    <name type="scientific">Splendidivirga corallicola</name>
    <dbReference type="NCBI Taxonomy" id="3051826"/>
    <lineage>
        <taxon>Bacteria</taxon>
        <taxon>Pseudomonadati</taxon>
        <taxon>Bacteroidota</taxon>
        <taxon>Cytophagia</taxon>
        <taxon>Cytophagales</taxon>
        <taxon>Splendidivirgaceae</taxon>
        <taxon>Splendidivirga</taxon>
    </lineage>
</organism>
<feature type="transmembrane region" description="Helical" evidence="5">
    <location>
        <begin position="41"/>
        <end position="61"/>
    </location>
</feature>
<evidence type="ECO:0000256" key="3">
    <source>
        <dbReference type="ARBA" id="ARBA00022989"/>
    </source>
</evidence>
<dbReference type="EMBL" id="JAUJEA010000003">
    <property type="protein sequence ID" value="MDN5201965.1"/>
    <property type="molecule type" value="Genomic_DNA"/>
</dbReference>
<proteinExistence type="predicted"/>
<evidence type="ECO:0000313" key="7">
    <source>
        <dbReference type="Proteomes" id="UP001172082"/>
    </source>
</evidence>
<dbReference type="Pfam" id="PF13564">
    <property type="entry name" value="DoxX_2"/>
    <property type="match status" value="1"/>
</dbReference>
<comment type="caution">
    <text evidence="6">The sequence shown here is derived from an EMBL/GenBank/DDBJ whole genome shotgun (WGS) entry which is preliminary data.</text>
</comment>
<keyword evidence="2 5" id="KW-0812">Transmembrane</keyword>
<name>A0ABT8KMM0_9BACT</name>
<dbReference type="RefSeq" id="WP_346751989.1">
    <property type="nucleotide sequence ID" value="NZ_JAUJEA010000003.1"/>
</dbReference>
<dbReference type="InterPro" id="IPR032808">
    <property type="entry name" value="DoxX"/>
</dbReference>
<comment type="subcellular location">
    <subcellularLocation>
        <location evidence="1">Membrane</location>
        <topology evidence="1">Multi-pass membrane protein</topology>
    </subcellularLocation>
</comment>
<keyword evidence="3 5" id="KW-1133">Transmembrane helix</keyword>
<evidence type="ECO:0000256" key="5">
    <source>
        <dbReference type="SAM" id="Phobius"/>
    </source>
</evidence>
<feature type="transmembrane region" description="Helical" evidence="5">
    <location>
        <begin position="73"/>
        <end position="92"/>
    </location>
</feature>
<protein>
    <submittedName>
        <fullName evidence="6">DoxX family protein</fullName>
    </submittedName>
</protein>
<dbReference type="Proteomes" id="UP001172082">
    <property type="component" value="Unassembled WGS sequence"/>
</dbReference>
<sequence>MKKTNVWIYRIATGILTLLMTFSAVMYFAQYEMVSETFSKLGFPTFIIYPLAIAKILGLVAIWTNKSTTLKQWAYAGFTFNLLLAAGAHLNISDGEHFPAIIGLVLVLVSYFYNRKLFSN</sequence>
<accession>A0ABT8KMM0</accession>
<keyword evidence="7" id="KW-1185">Reference proteome</keyword>
<feature type="transmembrane region" description="Helical" evidence="5">
    <location>
        <begin position="7"/>
        <end position="29"/>
    </location>
</feature>
<keyword evidence="4 5" id="KW-0472">Membrane</keyword>
<evidence type="ECO:0000256" key="2">
    <source>
        <dbReference type="ARBA" id="ARBA00022692"/>
    </source>
</evidence>
<gene>
    <name evidence="6" type="ORF">QQ008_11340</name>
</gene>